<evidence type="ECO:0000256" key="1">
    <source>
        <dbReference type="SAM" id="MobiDB-lite"/>
    </source>
</evidence>
<dbReference type="EMBL" id="AVOT02057591">
    <property type="protein sequence ID" value="MBW0551663.1"/>
    <property type="molecule type" value="Genomic_DNA"/>
</dbReference>
<feature type="region of interest" description="Disordered" evidence="1">
    <location>
        <begin position="1"/>
        <end position="24"/>
    </location>
</feature>
<keyword evidence="3" id="KW-1185">Reference proteome</keyword>
<organism evidence="2 3">
    <name type="scientific">Austropuccinia psidii MF-1</name>
    <dbReference type="NCBI Taxonomy" id="1389203"/>
    <lineage>
        <taxon>Eukaryota</taxon>
        <taxon>Fungi</taxon>
        <taxon>Dikarya</taxon>
        <taxon>Basidiomycota</taxon>
        <taxon>Pucciniomycotina</taxon>
        <taxon>Pucciniomycetes</taxon>
        <taxon>Pucciniales</taxon>
        <taxon>Sphaerophragmiaceae</taxon>
        <taxon>Austropuccinia</taxon>
    </lineage>
</organism>
<gene>
    <name evidence="2" type="ORF">O181_091378</name>
</gene>
<reference evidence="2" key="1">
    <citation type="submission" date="2021-03" db="EMBL/GenBank/DDBJ databases">
        <title>Draft genome sequence of rust myrtle Austropuccinia psidii MF-1, a brazilian biotype.</title>
        <authorList>
            <person name="Quecine M.C."/>
            <person name="Pachon D.M.R."/>
            <person name="Bonatelli M.L."/>
            <person name="Correr F.H."/>
            <person name="Franceschini L.M."/>
            <person name="Leite T.F."/>
            <person name="Margarido G.R.A."/>
            <person name="Almeida C.A."/>
            <person name="Ferrarezi J.A."/>
            <person name="Labate C.A."/>
        </authorList>
    </citation>
    <scope>NUCLEOTIDE SEQUENCE</scope>
    <source>
        <strain evidence="2">MF-1</strain>
    </source>
</reference>
<evidence type="ECO:0000313" key="2">
    <source>
        <dbReference type="EMBL" id="MBW0551663.1"/>
    </source>
</evidence>
<protein>
    <submittedName>
        <fullName evidence="2">Uncharacterized protein</fullName>
    </submittedName>
</protein>
<sequence>MPILKEDSSARQSVNPLKISEDYSRTPTTWPCRSLVVNYLRITPRAIPRGYSSFNQSSRKKVPQYSWDNSIGPYRQQSIIPVCHWPNWANSCSTVGIQSHSTILKMARAVLAQFRQYSR</sequence>
<evidence type="ECO:0000313" key="3">
    <source>
        <dbReference type="Proteomes" id="UP000765509"/>
    </source>
</evidence>
<accession>A0A9Q3IWQ1</accession>
<proteinExistence type="predicted"/>
<comment type="caution">
    <text evidence="2">The sequence shown here is derived from an EMBL/GenBank/DDBJ whole genome shotgun (WGS) entry which is preliminary data.</text>
</comment>
<dbReference type="Proteomes" id="UP000765509">
    <property type="component" value="Unassembled WGS sequence"/>
</dbReference>
<name>A0A9Q3IWQ1_9BASI</name>
<dbReference type="AlphaFoldDB" id="A0A9Q3IWQ1"/>